<proteinExistence type="predicted"/>
<dbReference type="RefSeq" id="WP_006948831.1">
    <property type="nucleotide sequence ID" value="NZ_CAVK010000007.1"/>
</dbReference>
<dbReference type="Proteomes" id="UP000013201">
    <property type="component" value="Unassembled WGS sequence"/>
</dbReference>
<evidence type="ECO:0008006" key="3">
    <source>
        <dbReference type="Google" id="ProtNLM"/>
    </source>
</evidence>
<comment type="caution">
    <text evidence="1">The sequence shown here is derived from an EMBL/GenBank/DDBJ whole genome shotgun (WGS) entry which is preliminary data.</text>
</comment>
<keyword evidence="2" id="KW-1185">Reference proteome</keyword>
<accession>N1MJF6</accession>
<name>N1MJF6_9SPHN</name>
<reference evidence="2" key="2">
    <citation type="submission" date="2013-04" db="EMBL/GenBank/DDBJ databases">
        <title>Bisphenol A degrading Sphingobium sp. strain BiD32.</title>
        <authorList>
            <person name="Nielsen J.L."/>
            <person name="Zhou N.A."/>
            <person name="Kjeldal H."/>
        </authorList>
    </citation>
    <scope>NUCLEOTIDE SEQUENCE [LARGE SCALE GENOMIC DNA]</scope>
    <source>
        <strain evidence="2">BiD32</strain>
    </source>
</reference>
<gene>
    <name evidence="1" type="ORF">EBBID32_1100</name>
</gene>
<dbReference type="OrthoDB" id="7510885at2"/>
<organism evidence="1 2">
    <name type="scientific">Sphingobium indicum BiD32</name>
    <dbReference type="NCBI Taxonomy" id="1301087"/>
    <lineage>
        <taxon>Bacteria</taxon>
        <taxon>Pseudomonadati</taxon>
        <taxon>Pseudomonadota</taxon>
        <taxon>Alphaproteobacteria</taxon>
        <taxon>Sphingomonadales</taxon>
        <taxon>Sphingomonadaceae</taxon>
        <taxon>Sphingobium</taxon>
    </lineage>
</organism>
<dbReference type="AlphaFoldDB" id="N1MJF6"/>
<reference evidence="1 2" key="1">
    <citation type="submission" date="2013-03" db="EMBL/GenBank/DDBJ databases">
        <authorList>
            <person name="Le V."/>
        </authorList>
    </citation>
    <scope>NUCLEOTIDE SEQUENCE [LARGE SCALE GENOMIC DNA]</scope>
    <source>
        <strain evidence="1 2">BiD32</strain>
    </source>
</reference>
<evidence type="ECO:0000313" key="1">
    <source>
        <dbReference type="EMBL" id="CCW15782.1"/>
    </source>
</evidence>
<sequence>MTDILDLTARLDACWLDIMSPEDEARDDRQMLSRCANMISEASRALRDIGVPKPIDKAPDDDRWILAYDPAYNSPCQWVPATRCDDGWHDEGFNGIDPTMWVPLPDPQPAPSGWCKAEGHVQIAAGSVQGQPIFVASVIKPDGTQDIPRDVKLAGTAHDIRAAAEKWAKQLGIPVFDMIDANVVPFQRSEPTQ</sequence>
<evidence type="ECO:0000313" key="2">
    <source>
        <dbReference type="Proteomes" id="UP000013201"/>
    </source>
</evidence>
<protein>
    <recommendedName>
        <fullName evidence="3">DUF551 domain-containing protein</fullName>
    </recommendedName>
</protein>
<dbReference type="EMBL" id="CAVK010000007">
    <property type="protein sequence ID" value="CCW15782.1"/>
    <property type="molecule type" value="Genomic_DNA"/>
</dbReference>